<name>A0ABQ9GBZ7_9NEOP</name>
<sequence length="101" mass="11513">MGAAYQNVQRVAGIPHDVFAHREDAREAPPPPSPGRQLGKMLIIAIQETIFSRAYSLVCSIPRWMIISIWLSVCAVYLVKIRNAERKKKQKETKMMDEEMA</sequence>
<keyword evidence="1" id="KW-0812">Transmembrane</keyword>
<reference evidence="2 3" key="1">
    <citation type="submission" date="2023-02" db="EMBL/GenBank/DDBJ databases">
        <title>LHISI_Scaffold_Assembly.</title>
        <authorList>
            <person name="Stuart O.P."/>
            <person name="Cleave R."/>
            <person name="Magrath M.J.L."/>
            <person name="Mikheyev A.S."/>
        </authorList>
    </citation>
    <scope>NUCLEOTIDE SEQUENCE [LARGE SCALE GENOMIC DNA]</scope>
    <source>
        <strain evidence="2">Daus_M_001</strain>
        <tissue evidence="2">Leg muscle</tissue>
    </source>
</reference>
<keyword evidence="1" id="KW-0472">Membrane</keyword>
<proteinExistence type="predicted"/>
<feature type="transmembrane region" description="Helical" evidence="1">
    <location>
        <begin position="61"/>
        <end position="79"/>
    </location>
</feature>
<evidence type="ECO:0000313" key="2">
    <source>
        <dbReference type="EMBL" id="KAJ8869932.1"/>
    </source>
</evidence>
<accession>A0ABQ9GBZ7</accession>
<keyword evidence="3" id="KW-1185">Reference proteome</keyword>
<evidence type="ECO:0000256" key="1">
    <source>
        <dbReference type="SAM" id="Phobius"/>
    </source>
</evidence>
<gene>
    <name evidence="2" type="ORF">PR048_028943</name>
</gene>
<keyword evidence="1" id="KW-1133">Transmembrane helix</keyword>
<evidence type="ECO:0000313" key="3">
    <source>
        <dbReference type="Proteomes" id="UP001159363"/>
    </source>
</evidence>
<dbReference type="EMBL" id="JARBHB010000013">
    <property type="protein sequence ID" value="KAJ8869932.1"/>
    <property type="molecule type" value="Genomic_DNA"/>
</dbReference>
<dbReference type="Proteomes" id="UP001159363">
    <property type="component" value="Chromosome 12"/>
</dbReference>
<organism evidence="2 3">
    <name type="scientific">Dryococelus australis</name>
    <dbReference type="NCBI Taxonomy" id="614101"/>
    <lineage>
        <taxon>Eukaryota</taxon>
        <taxon>Metazoa</taxon>
        <taxon>Ecdysozoa</taxon>
        <taxon>Arthropoda</taxon>
        <taxon>Hexapoda</taxon>
        <taxon>Insecta</taxon>
        <taxon>Pterygota</taxon>
        <taxon>Neoptera</taxon>
        <taxon>Polyneoptera</taxon>
        <taxon>Phasmatodea</taxon>
        <taxon>Verophasmatodea</taxon>
        <taxon>Anareolatae</taxon>
        <taxon>Phasmatidae</taxon>
        <taxon>Eurycanthinae</taxon>
        <taxon>Dryococelus</taxon>
    </lineage>
</organism>
<comment type="caution">
    <text evidence="2">The sequence shown here is derived from an EMBL/GenBank/DDBJ whole genome shotgun (WGS) entry which is preliminary data.</text>
</comment>
<protein>
    <submittedName>
        <fullName evidence="2">Uncharacterized protein</fullName>
    </submittedName>
</protein>